<evidence type="ECO:0000256" key="5">
    <source>
        <dbReference type="ARBA" id="ARBA00023136"/>
    </source>
</evidence>
<evidence type="ECO:0000256" key="6">
    <source>
        <dbReference type="SAM" id="Phobius"/>
    </source>
</evidence>
<proteinExistence type="predicted"/>
<name>A0A4R1N5G0_9GAMM</name>
<dbReference type="PANTHER" id="PTHR30250">
    <property type="entry name" value="PST FAMILY PREDICTED COLANIC ACID TRANSPORTER"/>
    <property type="match status" value="1"/>
</dbReference>
<dbReference type="GO" id="GO:0005886">
    <property type="term" value="C:plasma membrane"/>
    <property type="evidence" value="ECO:0007669"/>
    <property type="project" value="UniProtKB-SubCell"/>
</dbReference>
<reference evidence="7 8" key="1">
    <citation type="submission" date="2019-02" db="EMBL/GenBank/DDBJ databases">
        <title>Investigation of anaerobic lignin degradation for improved lignocellulosic biofuels.</title>
        <authorList>
            <person name="Deangelis K."/>
        </authorList>
    </citation>
    <scope>NUCLEOTIDE SEQUENCE [LARGE SCALE GENOMIC DNA]</scope>
    <source>
        <strain evidence="7 8">159R</strain>
    </source>
</reference>
<comment type="caution">
    <text evidence="7">The sequence shown here is derived from an EMBL/GenBank/DDBJ whole genome shotgun (WGS) entry which is preliminary data.</text>
</comment>
<dbReference type="Pfam" id="PF01943">
    <property type="entry name" value="Polysacc_synt"/>
    <property type="match status" value="1"/>
</dbReference>
<evidence type="ECO:0000256" key="4">
    <source>
        <dbReference type="ARBA" id="ARBA00022989"/>
    </source>
</evidence>
<feature type="transmembrane region" description="Helical" evidence="6">
    <location>
        <begin position="363"/>
        <end position="381"/>
    </location>
</feature>
<organism evidence="7 8">
    <name type="scientific">Sodalis ligni</name>
    <dbReference type="NCBI Taxonomy" id="2697027"/>
    <lineage>
        <taxon>Bacteria</taxon>
        <taxon>Pseudomonadati</taxon>
        <taxon>Pseudomonadota</taxon>
        <taxon>Gammaproteobacteria</taxon>
        <taxon>Enterobacterales</taxon>
        <taxon>Bruguierivoracaceae</taxon>
        <taxon>Sodalis</taxon>
    </lineage>
</organism>
<feature type="transmembrane region" description="Helical" evidence="6">
    <location>
        <begin position="165"/>
        <end position="182"/>
    </location>
</feature>
<evidence type="ECO:0000256" key="3">
    <source>
        <dbReference type="ARBA" id="ARBA00022692"/>
    </source>
</evidence>
<dbReference type="InterPro" id="IPR050833">
    <property type="entry name" value="Poly_Biosynth_Transport"/>
</dbReference>
<gene>
    <name evidence="7" type="ORF">EZJ58_0295</name>
</gene>
<keyword evidence="2" id="KW-1003">Cell membrane</keyword>
<keyword evidence="8" id="KW-1185">Reference proteome</keyword>
<dbReference type="RefSeq" id="WP_165934095.1">
    <property type="nucleotide sequence ID" value="NZ_SJOI01000001.1"/>
</dbReference>
<feature type="transmembrane region" description="Helical" evidence="6">
    <location>
        <begin position="291"/>
        <end position="309"/>
    </location>
</feature>
<dbReference type="InterPro" id="IPR002797">
    <property type="entry name" value="Polysacc_synth"/>
</dbReference>
<dbReference type="Proteomes" id="UP000294555">
    <property type="component" value="Unassembled WGS sequence"/>
</dbReference>
<dbReference type="EMBL" id="SJOI01000001">
    <property type="protein sequence ID" value="TCL02292.1"/>
    <property type="molecule type" value="Genomic_DNA"/>
</dbReference>
<feature type="transmembrane region" description="Helical" evidence="6">
    <location>
        <begin position="329"/>
        <end position="351"/>
    </location>
</feature>
<keyword evidence="5 6" id="KW-0472">Membrane</keyword>
<sequence length="436" mass="49226">MKEIIFNSLWVILEKSCFALAGIISAMYVARFLGPENFGTLSYLLSIMALVSPFIQLGSDNVLFNRIAKKPASGVLLMAASLRLKLVLFIVFSLGLLLWAKHALPISQQKVMIVLIVANFFTLRDIYKLYYDATLASKTNLIINNVSLVIFVCLNLIWVHYQFSLIWFAFSMVVRSFIPYLWRRVLFNRTQNKARAVLKKPLKVKYFDFYNIYLLKVGMPLLISSLSIVIYTRIDQILLGKFLGFQAVGIYNAALTLSQGWSIVPMAFITSYMTIIAAERDSRRSSERIRSLYLIILVLSLPVILTFSIFSNKIILLIYGVRFGDAADILWMCALTSLCSVLGTLSYRVILLHSGYHFVSVKMAVIALLNIGLNYFFIPLYGIKGAALSTLTAEMVSLICLNALFKNGLVTYPLFCAYKSVPLLINEVRSYVKSAR</sequence>
<dbReference type="AlphaFoldDB" id="A0A4R1N5G0"/>
<feature type="transmembrane region" description="Helical" evidence="6">
    <location>
        <begin position="250"/>
        <end position="270"/>
    </location>
</feature>
<dbReference type="PANTHER" id="PTHR30250:SF11">
    <property type="entry name" value="O-ANTIGEN TRANSPORTER-RELATED"/>
    <property type="match status" value="1"/>
</dbReference>
<feature type="transmembrane region" description="Helical" evidence="6">
    <location>
        <begin position="75"/>
        <end position="99"/>
    </location>
</feature>
<keyword evidence="4 6" id="KW-1133">Transmembrane helix</keyword>
<feature type="transmembrane region" description="Helical" evidence="6">
    <location>
        <begin position="142"/>
        <end position="159"/>
    </location>
</feature>
<evidence type="ECO:0000313" key="8">
    <source>
        <dbReference type="Proteomes" id="UP000294555"/>
    </source>
</evidence>
<evidence type="ECO:0000256" key="2">
    <source>
        <dbReference type="ARBA" id="ARBA00022475"/>
    </source>
</evidence>
<accession>A0A4R1N5G0</accession>
<evidence type="ECO:0000313" key="7">
    <source>
        <dbReference type="EMBL" id="TCL02292.1"/>
    </source>
</evidence>
<evidence type="ECO:0000256" key="1">
    <source>
        <dbReference type="ARBA" id="ARBA00004651"/>
    </source>
</evidence>
<comment type="subcellular location">
    <subcellularLocation>
        <location evidence="1">Cell membrane</location>
        <topology evidence="1">Multi-pass membrane protein</topology>
    </subcellularLocation>
</comment>
<feature type="transmembrane region" description="Helical" evidence="6">
    <location>
        <begin position="12"/>
        <end position="30"/>
    </location>
</feature>
<feature type="transmembrane region" description="Helical" evidence="6">
    <location>
        <begin position="209"/>
        <end position="230"/>
    </location>
</feature>
<protein>
    <submittedName>
        <fullName evidence="7">O-antigen/teichoic acid export membrane protein</fullName>
    </submittedName>
</protein>
<keyword evidence="3 6" id="KW-0812">Transmembrane</keyword>
<feature type="transmembrane region" description="Helical" evidence="6">
    <location>
        <begin position="42"/>
        <end position="63"/>
    </location>
</feature>